<dbReference type="GO" id="GO:0016491">
    <property type="term" value="F:oxidoreductase activity"/>
    <property type="evidence" value="ECO:0007669"/>
    <property type="project" value="UniProtKB-KW"/>
</dbReference>
<dbReference type="Pfam" id="PF00106">
    <property type="entry name" value="adh_short"/>
    <property type="match status" value="1"/>
</dbReference>
<keyword evidence="2" id="KW-0521">NADP</keyword>
<comment type="similarity">
    <text evidence="1 4">Belongs to the short-chain dehydrogenases/reductases (SDR) family.</text>
</comment>
<evidence type="ECO:0000256" key="4">
    <source>
        <dbReference type="RuleBase" id="RU000363"/>
    </source>
</evidence>
<accession>H9B9T9</accession>
<reference evidence="5" key="1">
    <citation type="journal article" date="2012" name="BMC Genomics">
        <title>Characterisation of full-length cDNA sequences provides insights into the Eimeria tenella transcriptome.</title>
        <authorList>
            <person name="Amiruddin N."/>
            <person name="Lee X.W."/>
            <person name="Blake D.P."/>
            <person name="Suzuki Y."/>
            <person name="Tay Y.L."/>
            <person name="Lim L.S."/>
            <person name="Tomley F.M."/>
            <person name="Watanabe J."/>
            <person name="Sugimoto C."/>
            <person name="Wan K.L."/>
        </authorList>
    </citation>
    <scope>NUCLEOTIDE SEQUENCE</scope>
    <source>
        <strain evidence="5">Houghton</strain>
    </source>
</reference>
<dbReference type="SUPFAM" id="SSF51735">
    <property type="entry name" value="NAD(P)-binding Rossmann-fold domains"/>
    <property type="match status" value="1"/>
</dbReference>
<evidence type="ECO:0000256" key="2">
    <source>
        <dbReference type="ARBA" id="ARBA00022857"/>
    </source>
</evidence>
<sequence>MAQRVFIVTGGNKGIGFETAKKLCRDLKGENAVVVITSRDKENGVQALAKLAAEGLKAEMELLDITKKESRESFVAAIKSKYGHVDSLVNNAGFAFKKAATEPVAVQAKVTCGINYYATRDITLDMMGLFKPGSRIVNVASAAGEMALQEMSAELRHRLMSKSARQEDIDKVVDDFIVACEKGQQEGWPSSTYGLSKAAVIALTAAWARKADHCPSMEACRDMVITCCCPGWCKTDLAGWEAPPLTAADGANVVAPLALSSTKQQHHGKFVRSKGIVDLSED</sequence>
<dbReference type="PANTHER" id="PTHR43963">
    <property type="entry name" value="CARBONYL REDUCTASE 1-RELATED"/>
    <property type="match status" value="1"/>
</dbReference>
<dbReference type="VEuPathDB" id="ToxoDB:ETH2_0524800"/>
<name>H9B9T9_EIMTE</name>
<evidence type="ECO:0000313" key="5">
    <source>
        <dbReference type="EMBL" id="AET50749.1"/>
    </source>
</evidence>
<organism evidence="5">
    <name type="scientific">Eimeria tenella</name>
    <name type="common">Coccidian parasite</name>
    <dbReference type="NCBI Taxonomy" id="5802"/>
    <lineage>
        <taxon>Eukaryota</taxon>
        <taxon>Sar</taxon>
        <taxon>Alveolata</taxon>
        <taxon>Apicomplexa</taxon>
        <taxon>Conoidasida</taxon>
        <taxon>Coccidia</taxon>
        <taxon>Eucoccidiorida</taxon>
        <taxon>Eimeriorina</taxon>
        <taxon>Eimeriidae</taxon>
        <taxon>Eimeria</taxon>
    </lineage>
</organism>
<dbReference type="EMBL" id="JN987526">
    <property type="protein sequence ID" value="AET50749.1"/>
    <property type="molecule type" value="mRNA"/>
</dbReference>
<evidence type="ECO:0000256" key="3">
    <source>
        <dbReference type="ARBA" id="ARBA00023002"/>
    </source>
</evidence>
<dbReference type="Gene3D" id="3.40.50.720">
    <property type="entry name" value="NAD(P)-binding Rossmann-like Domain"/>
    <property type="match status" value="1"/>
</dbReference>
<dbReference type="PRINTS" id="PR00080">
    <property type="entry name" value="SDRFAMILY"/>
</dbReference>
<evidence type="ECO:0000256" key="1">
    <source>
        <dbReference type="ARBA" id="ARBA00006484"/>
    </source>
</evidence>
<proteinExistence type="evidence at transcript level"/>
<evidence type="ECO:0008006" key="6">
    <source>
        <dbReference type="Google" id="ProtNLM"/>
    </source>
</evidence>
<protein>
    <recommendedName>
        <fullName evidence="6">Carbonyl reductase</fullName>
    </recommendedName>
</protein>
<dbReference type="InterPro" id="IPR002347">
    <property type="entry name" value="SDR_fam"/>
</dbReference>
<dbReference type="PRINTS" id="PR00081">
    <property type="entry name" value="GDHRDH"/>
</dbReference>
<dbReference type="PANTHER" id="PTHR43963:SF6">
    <property type="entry name" value="CHAIN DEHYDROGENASE FAMILY PROTEIN, PUTATIVE (AFU_ORTHOLOGUE AFUA_3G15350)-RELATED"/>
    <property type="match status" value="1"/>
</dbReference>
<dbReference type="AlphaFoldDB" id="H9B9T9"/>
<dbReference type="VEuPathDB" id="ToxoDB:ETH_00021285"/>
<dbReference type="InterPro" id="IPR036291">
    <property type="entry name" value="NAD(P)-bd_dom_sf"/>
</dbReference>
<keyword evidence="3" id="KW-0560">Oxidoreductase</keyword>